<name>A0ABD1Y0B6_9MARC</name>
<gene>
    <name evidence="2" type="ORF">R1flu_000388</name>
</gene>
<proteinExistence type="predicted"/>
<feature type="region of interest" description="Disordered" evidence="1">
    <location>
        <begin position="1"/>
        <end position="44"/>
    </location>
</feature>
<feature type="compositionally biased region" description="Polar residues" evidence="1">
    <location>
        <begin position="1"/>
        <end position="13"/>
    </location>
</feature>
<reference evidence="2 3" key="1">
    <citation type="submission" date="2024-09" db="EMBL/GenBank/DDBJ databases">
        <title>Chromosome-scale assembly of Riccia fluitans.</title>
        <authorList>
            <person name="Paukszto L."/>
            <person name="Sawicki J."/>
            <person name="Karawczyk K."/>
            <person name="Piernik-Szablinska J."/>
            <person name="Szczecinska M."/>
            <person name="Mazdziarz M."/>
        </authorList>
    </citation>
    <scope>NUCLEOTIDE SEQUENCE [LARGE SCALE GENOMIC DNA]</scope>
    <source>
        <strain evidence="2">Rf_01</strain>
        <tissue evidence="2">Aerial parts of the thallus</tissue>
    </source>
</reference>
<keyword evidence="3" id="KW-1185">Reference proteome</keyword>
<dbReference type="Proteomes" id="UP001605036">
    <property type="component" value="Unassembled WGS sequence"/>
</dbReference>
<protein>
    <submittedName>
        <fullName evidence="2">Uncharacterized protein</fullName>
    </submittedName>
</protein>
<accession>A0ABD1Y0B6</accession>
<dbReference type="AlphaFoldDB" id="A0ABD1Y0B6"/>
<dbReference type="EMBL" id="JBHFFA010000006">
    <property type="protein sequence ID" value="KAL2620183.1"/>
    <property type="molecule type" value="Genomic_DNA"/>
</dbReference>
<evidence type="ECO:0000256" key="1">
    <source>
        <dbReference type="SAM" id="MobiDB-lite"/>
    </source>
</evidence>
<evidence type="ECO:0000313" key="2">
    <source>
        <dbReference type="EMBL" id="KAL2620183.1"/>
    </source>
</evidence>
<sequence length="68" mass="7258">MSTKHGWKSSTSEAPRGELDEIDGAPRTRSNGRGHGPEPTEPRVWIADVANPTHGLGWIRGKGKAAGK</sequence>
<organism evidence="2 3">
    <name type="scientific">Riccia fluitans</name>
    <dbReference type="NCBI Taxonomy" id="41844"/>
    <lineage>
        <taxon>Eukaryota</taxon>
        <taxon>Viridiplantae</taxon>
        <taxon>Streptophyta</taxon>
        <taxon>Embryophyta</taxon>
        <taxon>Marchantiophyta</taxon>
        <taxon>Marchantiopsida</taxon>
        <taxon>Marchantiidae</taxon>
        <taxon>Marchantiales</taxon>
        <taxon>Ricciaceae</taxon>
        <taxon>Riccia</taxon>
    </lineage>
</organism>
<comment type="caution">
    <text evidence="2">The sequence shown here is derived from an EMBL/GenBank/DDBJ whole genome shotgun (WGS) entry which is preliminary data.</text>
</comment>
<evidence type="ECO:0000313" key="3">
    <source>
        <dbReference type="Proteomes" id="UP001605036"/>
    </source>
</evidence>